<dbReference type="Proteomes" id="UP000296049">
    <property type="component" value="Unassembled WGS sequence"/>
</dbReference>
<reference evidence="2" key="1">
    <citation type="journal article" date="2013" name="Nat. Genet.">
        <title>The duck genome and transcriptome provide insight into an avian influenza virus reservoir species.</title>
        <authorList>
            <person name="Huang Y."/>
            <person name="Li Y."/>
            <person name="Burt D.W."/>
            <person name="Chen H."/>
            <person name="Zhang Y."/>
            <person name="Qian W."/>
            <person name="Kim H."/>
            <person name="Gan S."/>
            <person name="Zhao Y."/>
            <person name="Li J."/>
            <person name="Yi K."/>
            <person name="Feng H."/>
            <person name="Zhu P."/>
            <person name="Li B."/>
            <person name="Liu Q."/>
            <person name="Fairley S."/>
            <person name="Magor K.E."/>
            <person name="Du Z."/>
            <person name="Hu X."/>
            <person name="Goodman L."/>
            <person name="Tafer H."/>
            <person name="Vignal A."/>
            <person name="Lee T."/>
            <person name="Kim K.W."/>
            <person name="Sheng Z."/>
            <person name="An Y."/>
            <person name="Searle S."/>
            <person name="Herrero J."/>
            <person name="Groenen M.A."/>
            <person name="Crooijmans R.P."/>
            <person name="Faraut T."/>
            <person name="Cai Q."/>
            <person name="Webster R.G."/>
            <person name="Aldridge J.R."/>
            <person name="Warren W.C."/>
            <person name="Bartschat S."/>
            <person name="Kehr S."/>
            <person name="Marz M."/>
            <person name="Stadler P.F."/>
            <person name="Smith J."/>
            <person name="Kraus R.H."/>
            <person name="Zhao Y."/>
            <person name="Ren L."/>
            <person name="Fei J."/>
            <person name="Morisson M."/>
            <person name="Kaiser P."/>
            <person name="Griffin D.K."/>
            <person name="Rao M."/>
            <person name="Pitel F."/>
            <person name="Wang J."/>
            <person name="Li N."/>
        </authorList>
    </citation>
    <scope>NUCLEOTIDE SEQUENCE [LARGE SCALE GENOMIC DNA]</scope>
</reference>
<protein>
    <submittedName>
        <fullName evidence="1">Uncharacterized protein</fullName>
    </submittedName>
</protein>
<organism evidence="1 2">
    <name type="scientific">Anas platyrhynchos</name>
    <name type="common">Mallard</name>
    <name type="synonym">Anas boschas</name>
    <dbReference type="NCBI Taxonomy" id="8839"/>
    <lineage>
        <taxon>Eukaryota</taxon>
        <taxon>Metazoa</taxon>
        <taxon>Chordata</taxon>
        <taxon>Craniata</taxon>
        <taxon>Vertebrata</taxon>
        <taxon>Euteleostomi</taxon>
        <taxon>Archelosauria</taxon>
        <taxon>Archosauria</taxon>
        <taxon>Dinosauria</taxon>
        <taxon>Saurischia</taxon>
        <taxon>Theropoda</taxon>
        <taxon>Coelurosauria</taxon>
        <taxon>Aves</taxon>
        <taxon>Neognathae</taxon>
        <taxon>Galloanserae</taxon>
        <taxon>Anseriformes</taxon>
        <taxon>Anatidae</taxon>
        <taxon>Anatinae</taxon>
        <taxon>Anas</taxon>
    </lineage>
</organism>
<sequence>MSQTAYRTLVSTHIAQVISINSVCQWFTKTEYSAKPIFGLQRQPPLKTPAFPEGRPQATDLLKWACKPIFTITNCTCTVGNSSDKDSPLVAEPVKLKASALFPKTSLVICTPIATLLTVTLCDRIVLVQVQNDSFAGFHQLTRELQGLYFTRLCQPLTNARSKGTVKRITLPFNTTTHRSVAFSTARTLKDNKYLEIKFKEKLKNLEWTALQMLFSKSRSDCSVERYGIKATQQTNSVSCQHLDWTGFVSEESKESPRRFRTEQDRCQSGRTAYSYSSTVHQGTVPLHMQKPLLHEVDPVNLLDGFHIKCQFVESKMFHWEHHISDKLSPNLRLSFPQTHTGFNNMQEDKPCACRIYSYGAPSQVKHEYQCSGLNGHAKASRLLDRKL</sequence>
<dbReference type="AlphaFoldDB" id="R0K995"/>
<keyword evidence="2" id="KW-1185">Reference proteome</keyword>
<name>R0K995_ANAPL</name>
<accession>R0K995</accession>
<gene>
    <name evidence="1" type="ORF">Anapl_00825</name>
</gene>
<proteinExistence type="predicted"/>
<evidence type="ECO:0000313" key="1">
    <source>
        <dbReference type="EMBL" id="EOB06372.1"/>
    </source>
</evidence>
<evidence type="ECO:0000313" key="2">
    <source>
        <dbReference type="Proteomes" id="UP000296049"/>
    </source>
</evidence>
<dbReference type="EMBL" id="KB742619">
    <property type="protein sequence ID" value="EOB06372.1"/>
    <property type="molecule type" value="Genomic_DNA"/>
</dbReference>